<reference evidence="1 2" key="1">
    <citation type="submission" date="2016-10" db="EMBL/GenBank/DDBJ databases">
        <authorList>
            <person name="de Groot N.N."/>
        </authorList>
    </citation>
    <scope>NUCLEOTIDE SEQUENCE [LARGE SCALE GENOMIC DNA]</scope>
    <source>
        <strain evidence="1 2">LMG 2247</strain>
    </source>
</reference>
<organism evidence="1 2">
    <name type="scientific">Paraburkholderia phenazinium</name>
    <dbReference type="NCBI Taxonomy" id="60549"/>
    <lineage>
        <taxon>Bacteria</taxon>
        <taxon>Pseudomonadati</taxon>
        <taxon>Pseudomonadota</taxon>
        <taxon>Betaproteobacteria</taxon>
        <taxon>Burkholderiales</taxon>
        <taxon>Burkholderiaceae</taxon>
        <taxon>Paraburkholderia</taxon>
    </lineage>
</organism>
<dbReference type="OrthoDB" id="487531at2"/>
<evidence type="ECO:0000313" key="2">
    <source>
        <dbReference type="Proteomes" id="UP000199706"/>
    </source>
</evidence>
<dbReference type="AlphaFoldDB" id="A0A1G8CKI6"/>
<proteinExistence type="predicted"/>
<name>A0A1G8CKI6_9BURK</name>
<dbReference type="EMBL" id="FNCJ01000010">
    <property type="protein sequence ID" value="SDH45430.1"/>
    <property type="molecule type" value="Genomic_DNA"/>
</dbReference>
<evidence type="ECO:0000313" key="1">
    <source>
        <dbReference type="EMBL" id="SDH45430.1"/>
    </source>
</evidence>
<dbReference type="Proteomes" id="UP000199706">
    <property type="component" value="Unassembled WGS sequence"/>
</dbReference>
<gene>
    <name evidence="1" type="ORF">SAMN05216466_11032</name>
</gene>
<accession>A0A1G8CKI6</accession>
<dbReference type="RefSeq" id="WP_090686599.1">
    <property type="nucleotide sequence ID" value="NZ_CADERL010000009.1"/>
</dbReference>
<sequence length="117" mass="13003">MRLLLSNAFLSIVSNAADPATLIVRAHRARDIETVFGNGFEVVTLPGRIYPFRAFIPRRVVADTIAVQLFHINYGKFKDSVADATLYDVYARVCDVMADLQDVATRGSVPRNGFRSL</sequence>
<protein>
    <submittedName>
        <fullName evidence="1">Uncharacterized protein</fullName>
    </submittedName>
</protein>